<dbReference type="PANTHER" id="PTHR30574:SF1">
    <property type="entry name" value="SULPHUR TRANSPORT DOMAIN-CONTAINING PROTEIN"/>
    <property type="match status" value="1"/>
</dbReference>
<keyword evidence="4" id="KW-0997">Cell inner membrane</keyword>
<keyword evidence="6 9" id="KW-1133">Transmembrane helix</keyword>
<dbReference type="InterPro" id="IPR007272">
    <property type="entry name" value="Sulf_transp_TsuA/YedE"/>
</dbReference>
<proteinExistence type="inferred from homology"/>
<sequence>MDLTLTQEILLWGFLVAVVMGAVANKTNFCTMGAVSDWVNIQDTGRMRSWIFAMAVAMAGVMLMGVTGVMDPAITAIGSGQADPFTGLSTFPPYRNGNFVWLGHLVGGLLFGIGMTLGSGCGNKTLVRIGGGNFKSVVVLVFIALGAYLMMFHAPTQRILQVPMSSVAVDLQGLGATDQSLGGILGPILGASASTMNYVLGTILVIALLAFAFKSQDFRGRFNNILGGGVIGLGVVAAWYVTAGPKGQEWMGELAMASDKPVQHASAQSYTFISPAGDLARWVTEGFGSSLLSFGLMALAGVIVGSLLWSLVSRTFRFEWFASWKDAGSHIIGGLLMGIGGVMGMGCTIGQGVTGVSTLALGSFLTFAAIVVGAALTMKIQFYKMVYEDEATFGKALIAGLADMKLLPNGMRSLEQV</sequence>
<evidence type="ECO:0000256" key="6">
    <source>
        <dbReference type="ARBA" id="ARBA00022989"/>
    </source>
</evidence>
<keyword evidence="3" id="KW-1003">Cell membrane</keyword>
<dbReference type="RefSeq" id="WP_054966033.1">
    <property type="nucleotide sequence ID" value="NZ_FMUN01000003.1"/>
</dbReference>
<accession>A0A0P9ENG8</accession>
<evidence type="ECO:0000256" key="4">
    <source>
        <dbReference type="ARBA" id="ARBA00022519"/>
    </source>
</evidence>
<protein>
    <submittedName>
        <fullName evidence="10">Uncharacterized protein</fullName>
    </submittedName>
</protein>
<evidence type="ECO:0000256" key="7">
    <source>
        <dbReference type="ARBA" id="ARBA00023136"/>
    </source>
</evidence>
<evidence type="ECO:0000313" key="10">
    <source>
        <dbReference type="EMBL" id="SCY13489.1"/>
    </source>
</evidence>
<dbReference type="Pfam" id="PF04143">
    <property type="entry name" value="Sulf_transp"/>
    <property type="match status" value="1"/>
</dbReference>
<evidence type="ECO:0000256" key="9">
    <source>
        <dbReference type="SAM" id="Phobius"/>
    </source>
</evidence>
<dbReference type="OrthoDB" id="9794165at2"/>
<keyword evidence="7 9" id="KW-0472">Membrane</keyword>
<dbReference type="Proteomes" id="UP000183104">
    <property type="component" value="Unassembled WGS sequence"/>
</dbReference>
<feature type="transmembrane region" description="Helical" evidence="9">
    <location>
        <begin position="12"/>
        <end position="29"/>
    </location>
</feature>
<dbReference type="AlphaFoldDB" id="A0A0P9ENG8"/>
<evidence type="ECO:0000256" key="5">
    <source>
        <dbReference type="ARBA" id="ARBA00022692"/>
    </source>
</evidence>
<feature type="transmembrane region" description="Helical" evidence="9">
    <location>
        <begin position="359"/>
        <end position="378"/>
    </location>
</feature>
<feature type="transmembrane region" description="Helical" evidence="9">
    <location>
        <begin position="291"/>
        <end position="312"/>
    </location>
</feature>
<evidence type="ECO:0000256" key="3">
    <source>
        <dbReference type="ARBA" id="ARBA00022475"/>
    </source>
</evidence>
<dbReference type="EMBL" id="FMUN01000003">
    <property type="protein sequence ID" value="SCY13489.1"/>
    <property type="molecule type" value="Genomic_DNA"/>
</dbReference>
<keyword evidence="11" id="KW-1185">Reference proteome</keyword>
<keyword evidence="5 9" id="KW-0812">Transmembrane</keyword>
<comment type="subcellular location">
    <subcellularLocation>
        <location evidence="1">Cell inner membrane</location>
        <topology evidence="1">Multi-pass membrane protein</topology>
    </subcellularLocation>
</comment>
<organism evidence="10 11">
    <name type="scientific">Thiohalorhabdus denitrificans</name>
    <dbReference type="NCBI Taxonomy" id="381306"/>
    <lineage>
        <taxon>Bacteria</taxon>
        <taxon>Pseudomonadati</taxon>
        <taxon>Pseudomonadota</taxon>
        <taxon>Gammaproteobacteria</taxon>
        <taxon>Thiohalorhabdales</taxon>
        <taxon>Thiohalorhabdaceae</taxon>
        <taxon>Thiohalorhabdus</taxon>
    </lineage>
</organism>
<evidence type="ECO:0000256" key="2">
    <source>
        <dbReference type="ARBA" id="ARBA00022448"/>
    </source>
</evidence>
<feature type="transmembrane region" description="Helical" evidence="9">
    <location>
        <begin position="225"/>
        <end position="242"/>
    </location>
</feature>
<comment type="similarity">
    <text evidence="8">Belongs to the TsuA/YedE (TC 9.B.102) family.</text>
</comment>
<dbReference type="PANTHER" id="PTHR30574">
    <property type="entry name" value="INNER MEMBRANE PROTEIN YEDE"/>
    <property type="match status" value="1"/>
</dbReference>
<evidence type="ECO:0000256" key="1">
    <source>
        <dbReference type="ARBA" id="ARBA00004429"/>
    </source>
</evidence>
<evidence type="ECO:0000256" key="8">
    <source>
        <dbReference type="ARBA" id="ARBA00035655"/>
    </source>
</evidence>
<dbReference type="STRING" id="381306.AN478_07710"/>
<dbReference type="PATRIC" id="fig|381306.5.peg.182"/>
<dbReference type="GO" id="GO:0005886">
    <property type="term" value="C:plasma membrane"/>
    <property type="evidence" value="ECO:0007669"/>
    <property type="project" value="UniProtKB-SubCell"/>
</dbReference>
<feature type="transmembrane region" description="Helical" evidence="9">
    <location>
        <begin position="50"/>
        <end position="70"/>
    </location>
</feature>
<evidence type="ECO:0000313" key="11">
    <source>
        <dbReference type="Proteomes" id="UP000183104"/>
    </source>
</evidence>
<name>A0A0P9ENG8_9GAMM</name>
<feature type="transmembrane region" description="Helical" evidence="9">
    <location>
        <begin position="332"/>
        <end position="353"/>
    </location>
</feature>
<reference evidence="11" key="1">
    <citation type="submission" date="2016-10" db="EMBL/GenBank/DDBJ databases">
        <authorList>
            <person name="Varghese N."/>
        </authorList>
    </citation>
    <scope>NUCLEOTIDE SEQUENCE [LARGE SCALE GENOMIC DNA]</scope>
    <source>
        <strain evidence="11">HL 19</strain>
    </source>
</reference>
<gene>
    <name evidence="10" type="ORF">SAMN05661077_1308</name>
</gene>
<keyword evidence="2" id="KW-0813">Transport</keyword>
<feature type="transmembrane region" description="Helical" evidence="9">
    <location>
        <begin position="195"/>
        <end position="213"/>
    </location>
</feature>
<feature type="transmembrane region" description="Helical" evidence="9">
    <location>
        <begin position="99"/>
        <end position="122"/>
    </location>
</feature>
<feature type="transmembrane region" description="Helical" evidence="9">
    <location>
        <begin position="134"/>
        <end position="154"/>
    </location>
</feature>